<dbReference type="SUPFAM" id="SSF53474">
    <property type="entry name" value="alpha/beta-Hydrolases"/>
    <property type="match status" value="1"/>
</dbReference>
<dbReference type="Pfam" id="PF07859">
    <property type="entry name" value="Abhydrolase_3"/>
    <property type="match status" value="1"/>
</dbReference>
<dbReference type="AlphaFoldDB" id="A0AAE0ICW5"/>
<reference evidence="2" key="1">
    <citation type="journal article" date="2023" name="Mol. Phylogenet. Evol.">
        <title>Genome-scale phylogeny and comparative genomics of the fungal order Sordariales.</title>
        <authorList>
            <person name="Hensen N."/>
            <person name="Bonometti L."/>
            <person name="Westerberg I."/>
            <person name="Brannstrom I.O."/>
            <person name="Guillou S."/>
            <person name="Cros-Aarteil S."/>
            <person name="Calhoun S."/>
            <person name="Haridas S."/>
            <person name="Kuo A."/>
            <person name="Mondo S."/>
            <person name="Pangilinan J."/>
            <person name="Riley R."/>
            <person name="LaButti K."/>
            <person name="Andreopoulos B."/>
            <person name="Lipzen A."/>
            <person name="Chen C."/>
            <person name="Yan M."/>
            <person name="Daum C."/>
            <person name="Ng V."/>
            <person name="Clum A."/>
            <person name="Steindorff A."/>
            <person name="Ohm R.A."/>
            <person name="Martin F."/>
            <person name="Silar P."/>
            <person name="Natvig D.O."/>
            <person name="Lalanne C."/>
            <person name="Gautier V."/>
            <person name="Ament-Velasquez S.L."/>
            <person name="Kruys A."/>
            <person name="Hutchinson M.I."/>
            <person name="Powell A.J."/>
            <person name="Barry K."/>
            <person name="Miller A.N."/>
            <person name="Grigoriev I.V."/>
            <person name="Debuchy R."/>
            <person name="Gladieux P."/>
            <person name="Hiltunen Thoren M."/>
            <person name="Johannesson H."/>
        </authorList>
    </citation>
    <scope>NUCLEOTIDE SEQUENCE</scope>
    <source>
        <strain evidence="2">CBS 118394</strain>
    </source>
</reference>
<dbReference type="PANTHER" id="PTHR23024:SF24">
    <property type="entry name" value="ALPHA_BETA HYDROLASE FOLD-3 DOMAIN-CONTAINING PROTEIN"/>
    <property type="match status" value="1"/>
</dbReference>
<organism evidence="2 3">
    <name type="scientific">Apodospora peruviana</name>
    <dbReference type="NCBI Taxonomy" id="516989"/>
    <lineage>
        <taxon>Eukaryota</taxon>
        <taxon>Fungi</taxon>
        <taxon>Dikarya</taxon>
        <taxon>Ascomycota</taxon>
        <taxon>Pezizomycotina</taxon>
        <taxon>Sordariomycetes</taxon>
        <taxon>Sordariomycetidae</taxon>
        <taxon>Sordariales</taxon>
        <taxon>Lasiosphaeriaceae</taxon>
        <taxon>Apodospora</taxon>
    </lineage>
</organism>
<reference evidence="2" key="2">
    <citation type="submission" date="2023-06" db="EMBL/GenBank/DDBJ databases">
        <authorList>
            <consortium name="Lawrence Berkeley National Laboratory"/>
            <person name="Haridas S."/>
            <person name="Hensen N."/>
            <person name="Bonometti L."/>
            <person name="Westerberg I."/>
            <person name="Brannstrom I.O."/>
            <person name="Guillou S."/>
            <person name="Cros-Aarteil S."/>
            <person name="Calhoun S."/>
            <person name="Kuo A."/>
            <person name="Mondo S."/>
            <person name="Pangilinan J."/>
            <person name="Riley R."/>
            <person name="Labutti K."/>
            <person name="Andreopoulos B."/>
            <person name="Lipzen A."/>
            <person name="Chen C."/>
            <person name="Yanf M."/>
            <person name="Daum C."/>
            <person name="Ng V."/>
            <person name="Clum A."/>
            <person name="Steindorff A."/>
            <person name="Ohm R."/>
            <person name="Martin F."/>
            <person name="Silar P."/>
            <person name="Natvig D."/>
            <person name="Lalanne C."/>
            <person name="Gautier V."/>
            <person name="Ament-Velasquez S.L."/>
            <person name="Kruys A."/>
            <person name="Hutchinson M.I."/>
            <person name="Powell A.J."/>
            <person name="Barry K."/>
            <person name="Miller A.N."/>
            <person name="Grigoriev I.V."/>
            <person name="Debuchy R."/>
            <person name="Gladieux P."/>
            <person name="Thoren M.H."/>
            <person name="Johannesson H."/>
        </authorList>
    </citation>
    <scope>NUCLEOTIDE SEQUENCE</scope>
    <source>
        <strain evidence="2">CBS 118394</strain>
    </source>
</reference>
<feature type="domain" description="Alpha/beta hydrolase fold-3" evidence="1">
    <location>
        <begin position="44"/>
        <end position="213"/>
    </location>
</feature>
<dbReference type="GO" id="GO:0016787">
    <property type="term" value="F:hydrolase activity"/>
    <property type="evidence" value="ECO:0007669"/>
    <property type="project" value="UniProtKB-KW"/>
</dbReference>
<evidence type="ECO:0000313" key="2">
    <source>
        <dbReference type="EMBL" id="KAK3322721.1"/>
    </source>
</evidence>
<dbReference type="Proteomes" id="UP001283341">
    <property type="component" value="Unassembled WGS sequence"/>
</dbReference>
<evidence type="ECO:0000313" key="3">
    <source>
        <dbReference type="Proteomes" id="UP001283341"/>
    </source>
</evidence>
<accession>A0AAE0ICW5</accession>
<gene>
    <name evidence="2" type="ORF">B0H66DRAFT_213375</name>
</gene>
<proteinExistence type="predicted"/>
<keyword evidence="3" id="KW-1185">Reference proteome</keyword>
<dbReference type="InterPro" id="IPR029058">
    <property type="entry name" value="AB_hydrolase_fold"/>
</dbReference>
<name>A0AAE0ICW5_9PEZI</name>
<dbReference type="InterPro" id="IPR050466">
    <property type="entry name" value="Carboxylest/Gibb_receptor"/>
</dbReference>
<comment type="caution">
    <text evidence="2">The sequence shown here is derived from an EMBL/GenBank/DDBJ whole genome shotgun (WGS) entry which is preliminary data.</text>
</comment>
<dbReference type="Gene3D" id="3.40.50.1820">
    <property type="entry name" value="alpha/beta hydrolase"/>
    <property type="match status" value="1"/>
</dbReference>
<evidence type="ECO:0000259" key="1">
    <source>
        <dbReference type="Pfam" id="PF07859"/>
    </source>
</evidence>
<keyword evidence="2" id="KW-0378">Hydrolase</keyword>
<dbReference type="EMBL" id="JAUEDM010000003">
    <property type="protein sequence ID" value="KAK3322721.1"/>
    <property type="molecule type" value="Genomic_DNA"/>
</dbReference>
<dbReference type="InterPro" id="IPR013094">
    <property type="entry name" value="AB_hydrolase_3"/>
</dbReference>
<sequence>MPRTELRFKRFDVVYKTVDGIPFDASALVPTTVIDSLRPARPVLVHFHGGAFIMGTALDRELTPLWLLQFAESRGAIVISPCYRLLPEATGTDILDDIKDFWDWLYRRLGSAVSEKWTGVSIDLGRIAVAGEGAGGTLALQSGLLWPQVGIKVVMVHSGALDPDSTAFNPRQAQACEDEDRFVTEYLKGIKRGTFRVSSPFPEHLELVQAAINTGRIRELLGNDEWMHIRSNLRKAKAVPAIWITQGADDSFTPKQCANGLVDEIRVAHPNTPLLYSLQPGVHAFEIKQELTEAWLQEGLRFVEQYW</sequence>
<protein>
    <submittedName>
        <fullName evidence="2">Alpha/Beta hydrolase protein</fullName>
    </submittedName>
</protein>
<dbReference type="PANTHER" id="PTHR23024">
    <property type="entry name" value="ARYLACETAMIDE DEACETYLASE"/>
    <property type="match status" value="1"/>
</dbReference>